<dbReference type="GO" id="GO:0016874">
    <property type="term" value="F:ligase activity"/>
    <property type="evidence" value="ECO:0007669"/>
    <property type="project" value="UniProtKB-KW"/>
</dbReference>
<dbReference type="AlphaFoldDB" id="A0A7W5B125"/>
<dbReference type="InterPro" id="IPR004175">
    <property type="entry name" value="RNA_CPDase"/>
</dbReference>
<dbReference type="PANTHER" id="PTHR35561">
    <property type="entry name" value="RNA 2',3'-CYCLIC PHOSPHODIESTERASE"/>
    <property type="match status" value="1"/>
</dbReference>
<dbReference type="EMBL" id="JACHXK010000011">
    <property type="protein sequence ID" value="MBB3112307.1"/>
    <property type="molecule type" value="Genomic_DNA"/>
</dbReference>
<evidence type="ECO:0000313" key="5">
    <source>
        <dbReference type="Proteomes" id="UP000570361"/>
    </source>
</evidence>
<keyword evidence="1 2" id="KW-0378">Hydrolase</keyword>
<reference evidence="4 5" key="1">
    <citation type="submission" date="2020-08" db="EMBL/GenBank/DDBJ databases">
        <title>Genomic Encyclopedia of Type Strains, Phase III (KMG-III): the genomes of soil and plant-associated and newly described type strains.</title>
        <authorList>
            <person name="Whitman W."/>
        </authorList>
    </citation>
    <scope>NUCLEOTIDE SEQUENCE [LARGE SCALE GENOMIC DNA]</scope>
    <source>
        <strain evidence="4 5">CECT 5862</strain>
    </source>
</reference>
<feature type="short sequence motif" description="HXTX 2" evidence="2">
    <location>
        <begin position="137"/>
        <end position="140"/>
    </location>
</feature>
<comment type="catalytic activity">
    <reaction evidence="2">
        <text>a 3'-end 2',3'-cyclophospho-ribonucleotide-RNA + H2O = a 3'-end 2'-phospho-ribonucleotide-RNA + H(+)</text>
        <dbReference type="Rhea" id="RHEA:11828"/>
        <dbReference type="Rhea" id="RHEA-COMP:10464"/>
        <dbReference type="Rhea" id="RHEA-COMP:17353"/>
        <dbReference type="ChEBI" id="CHEBI:15377"/>
        <dbReference type="ChEBI" id="CHEBI:15378"/>
        <dbReference type="ChEBI" id="CHEBI:83064"/>
        <dbReference type="ChEBI" id="CHEBI:173113"/>
        <dbReference type="EC" id="3.1.4.58"/>
    </reaction>
</comment>
<evidence type="ECO:0000313" key="4">
    <source>
        <dbReference type="EMBL" id="MBB3112307.1"/>
    </source>
</evidence>
<feature type="chain" id="PRO_5030589779" description="RNA 2',3'-cyclic phosphodiesterase" evidence="3">
    <location>
        <begin position="23"/>
        <end position="201"/>
    </location>
</feature>
<feature type="active site" description="Proton acceptor" evidence="2">
    <location>
        <position position="137"/>
    </location>
</feature>
<evidence type="ECO:0000256" key="1">
    <source>
        <dbReference type="ARBA" id="ARBA00022801"/>
    </source>
</evidence>
<evidence type="ECO:0000256" key="2">
    <source>
        <dbReference type="HAMAP-Rule" id="MF_01940"/>
    </source>
</evidence>
<dbReference type="SUPFAM" id="SSF55144">
    <property type="entry name" value="LigT-like"/>
    <property type="match status" value="1"/>
</dbReference>
<keyword evidence="4" id="KW-0436">Ligase</keyword>
<dbReference type="InterPro" id="IPR009097">
    <property type="entry name" value="Cyclic_Pdiesterase"/>
</dbReference>
<organism evidence="4 5">
    <name type="scientific">Paenibacillus phyllosphaerae</name>
    <dbReference type="NCBI Taxonomy" id="274593"/>
    <lineage>
        <taxon>Bacteria</taxon>
        <taxon>Bacillati</taxon>
        <taxon>Bacillota</taxon>
        <taxon>Bacilli</taxon>
        <taxon>Bacillales</taxon>
        <taxon>Paenibacillaceae</taxon>
        <taxon>Paenibacillus</taxon>
    </lineage>
</organism>
<keyword evidence="3" id="KW-0732">Signal</keyword>
<name>A0A7W5B125_9BACL</name>
<comment type="caution">
    <text evidence="4">The sequence shown here is derived from an EMBL/GenBank/DDBJ whole genome shotgun (WGS) entry which is preliminary data.</text>
</comment>
<protein>
    <recommendedName>
        <fullName evidence="2">RNA 2',3'-cyclic phosphodiesterase</fullName>
        <shortName evidence="2">RNA 2',3'-CPDase</shortName>
        <ecNumber evidence="2">3.1.4.58</ecNumber>
    </recommendedName>
</protein>
<dbReference type="GO" id="GO:0004113">
    <property type="term" value="F:2',3'-cyclic-nucleotide 3'-phosphodiesterase activity"/>
    <property type="evidence" value="ECO:0007669"/>
    <property type="project" value="InterPro"/>
</dbReference>
<comment type="function">
    <text evidence="2">Hydrolyzes RNA 2',3'-cyclic phosphodiester to an RNA 2'-phosphomonoester.</text>
</comment>
<dbReference type="GO" id="GO:0008664">
    <property type="term" value="F:RNA 2',3'-cyclic 3'-phosphodiesterase activity"/>
    <property type="evidence" value="ECO:0007669"/>
    <property type="project" value="UniProtKB-EC"/>
</dbReference>
<proteinExistence type="inferred from homology"/>
<feature type="active site" description="Proton donor" evidence="2">
    <location>
        <position position="47"/>
    </location>
</feature>
<comment type="similarity">
    <text evidence="2">Belongs to the 2H phosphoesterase superfamily. ThpR family.</text>
</comment>
<keyword evidence="5" id="KW-1185">Reference proteome</keyword>
<dbReference type="RefSeq" id="WP_183602423.1">
    <property type="nucleotide sequence ID" value="NZ_JACHXK010000011.1"/>
</dbReference>
<dbReference type="EC" id="3.1.4.58" evidence="2"/>
<sequence length="201" mass="22117">MTTTALTYRLFLAVTLAPDVQAAAAAWSRELEQKLTFRKWVHPHDLHITLQFLGPTQLDQVDALQEAVQSAASRAAEASFTLTLGTLGTFGRPQRPSILWAGIGGDGFQLLTQLHAQICDATASLGFEPENRAFHPHLTLAREYNSEVPLDTGLLSRLKPPTDENGKPLSWRVDNVTLYRSLLGQKPMYDPLASFPIGPQT</sequence>
<dbReference type="PANTHER" id="PTHR35561:SF1">
    <property type="entry name" value="RNA 2',3'-CYCLIC PHOSPHODIESTERASE"/>
    <property type="match status" value="1"/>
</dbReference>
<dbReference type="Pfam" id="PF13563">
    <property type="entry name" value="2_5_RNA_ligase2"/>
    <property type="match status" value="1"/>
</dbReference>
<dbReference type="Gene3D" id="3.90.1140.10">
    <property type="entry name" value="Cyclic phosphodiesterase"/>
    <property type="match status" value="1"/>
</dbReference>
<gene>
    <name evidence="4" type="ORF">FHS18_004393</name>
</gene>
<accession>A0A7W5B125</accession>
<dbReference type="Proteomes" id="UP000570361">
    <property type="component" value="Unassembled WGS sequence"/>
</dbReference>
<dbReference type="HAMAP" id="MF_01940">
    <property type="entry name" value="RNA_CPDase"/>
    <property type="match status" value="1"/>
</dbReference>
<dbReference type="NCBIfam" id="TIGR02258">
    <property type="entry name" value="2_5_ligase"/>
    <property type="match status" value="1"/>
</dbReference>
<feature type="signal peptide" evidence="3">
    <location>
        <begin position="1"/>
        <end position="22"/>
    </location>
</feature>
<evidence type="ECO:0000256" key="3">
    <source>
        <dbReference type="SAM" id="SignalP"/>
    </source>
</evidence>
<feature type="short sequence motif" description="HXTX 1" evidence="2">
    <location>
        <begin position="47"/>
        <end position="50"/>
    </location>
</feature>